<evidence type="ECO:0000313" key="1">
    <source>
        <dbReference type="EMBL" id="CAI2185585.1"/>
    </source>
</evidence>
<accession>A0A9W4SXV7</accession>
<dbReference type="AlphaFoldDB" id="A0A9W4SXV7"/>
<proteinExistence type="predicted"/>
<comment type="caution">
    <text evidence="1">The sequence shown here is derived from an EMBL/GenBank/DDBJ whole genome shotgun (WGS) entry which is preliminary data.</text>
</comment>
<organism evidence="1 2">
    <name type="scientific">Funneliformis geosporum</name>
    <dbReference type="NCBI Taxonomy" id="1117311"/>
    <lineage>
        <taxon>Eukaryota</taxon>
        <taxon>Fungi</taxon>
        <taxon>Fungi incertae sedis</taxon>
        <taxon>Mucoromycota</taxon>
        <taxon>Glomeromycotina</taxon>
        <taxon>Glomeromycetes</taxon>
        <taxon>Glomerales</taxon>
        <taxon>Glomeraceae</taxon>
        <taxon>Funneliformis</taxon>
    </lineage>
</organism>
<keyword evidence="2" id="KW-1185">Reference proteome</keyword>
<dbReference type="Proteomes" id="UP001153678">
    <property type="component" value="Unassembled WGS sequence"/>
</dbReference>
<reference evidence="1" key="1">
    <citation type="submission" date="2022-08" db="EMBL/GenBank/DDBJ databases">
        <authorList>
            <person name="Kallberg Y."/>
            <person name="Tangrot J."/>
            <person name="Rosling A."/>
        </authorList>
    </citation>
    <scope>NUCLEOTIDE SEQUENCE</scope>
    <source>
        <strain evidence="1">Wild A</strain>
    </source>
</reference>
<name>A0A9W4SXV7_9GLOM</name>
<gene>
    <name evidence="1" type="ORF">FWILDA_LOCUS12150</name>
</gene>
<evidence type="ECO:0000313" key="2">
    <source>
        <dbReference type="Proteomes" id="UP001153678"/>
    </source>
</evidence>
<sequence>MPKKHYCQNCQNPIEEGKEIKVKKGSNYHYSRYSSYPRDYYVYYLCPRCYQQQHEERAVIFLVYQRQQDKKTDRITKKSQKVKKN</sequence>
<protein>
    <submittedName>
        <fullName evidence="1">15641_t:CDS:1</fullName>
    </submittedName>
</protein>
<dbReference type="EMBL" id="CAMKVN010003787">
    <property type="protein sequence ID" value="CAI2185585.1"/>
    <property type="molecule type" value="Genomic_DNA"/>
</dbReference>